<dbReference type="InterPro" id="IPR035905">
    <property type="entry name" value="Barstar-like_sf"/>
</dbReference>
<protein>
    <submittedName>
        <fullName evidence="3">Barstar family protein</fullName>
    </submittedName>
</protein>
<feature type="domain" description="Barstar (barnase inhibitor)" evidence="2">
    <location>
        <begin position="38"/>
        <end position="115"/>
    </location>
</feature>
<reference evidence="3 4" key="1">
    <citation type="submission" date="2024-10" db="EMBL/GenBank/DDBJ databases">
        <title>The Natural Products Discovery Center: Release of the First 8490 Sequenced Strains for Exploring Actinobacteria Biosynthetic Diversity.</title>
        <authorList>
            <person name="Kalkreuter E."/>
            <person name="Kautsar S.A."/>
            <person name="Yang D."/>
            <person name="Bader C.D."/>
            <person name="Teijaro C.N."/>
            <person name="Fluegel L."/>
            <person name="Davis C.M."/>
            <person name="Simpson J.R."/>
            <person name="Lauterbach L."/>
            <person name="Steele A.D."/>
            <person name="Gui C."/>
            <person name="Meng S."/>
            <person name="Li G."/>
            <person name="Viehrig K."/>
            <person name="Ye F."/>
            <person name="Su P."/>
            <person name="Kiefer A.F."/>
            <person name="Nichols A."/>
            <person name="Cepeda A.J."/>
            <person name="Yan W."/>
            <person name="Fan B."/>
            <person name="Jiang Y."/>
            <person name="Adhikari A."/>
            <person name="Zheng C.-J."/>
            <person name="Schuster L."/>
            <person name="Cowan T.M."/>
            <person name="Smanski M.J."/>
            <person name="Chevrette M.G."/>
            <person name="De Carvalho L.P.S."/>
            <person name="Shen B."/>
        </authorList>
    </citation>
    <scope>NUCLEOTIDE SEQUENCE [LARGE SCALE GENOMIC DNA]</scope>
    <source>
        <strain evidence="3 4">NPDC007066</strain>
    </source>
</reference>
<proteinExistence type="inferred from homology"/>
<comment type="caution">
    <text evidence="3">The sequence shown here is derived from an EMBL/GenBank/DDBJ whole genome shotgun (WGS) entry which is preliminary data.</text>
</comment>
<evidence type="ECO:0000313" key="3">
    <source>
        <dbReference type="EMBL" id="MFE9223039.1"/>
    </source>
</evidence>
<dbReference type="SUPFAM" id="SSF52038">
    <property type="entry name" value="Barstar-related"/>
    <property type="match status" value="1"/>
</dbReference>
<keyword evidence="4" id="KW-1185">Reference proteome</keyword>
<dbReference type="Pfam" id="PF01337">
    <property type="entry name" value="Barstar"/>
    <property type="match status" value="1"/>
</dbReference>
<evidence type="ECO:0000313" key="4">
    <source>
        <dbReference type="Proteomes" id="UP001601288"/>
    </source>
</evidence>
<evidence type="ECO:0000256" key="1">
    <source>
        <dbReference type="ARBA" id="ARBA00006845"/>
    </source>
</evidence>
<dbReference type="Proteomes" id="UP001601288">
    <property type="component" value="Unassembled WGS sequence"/>
</dbReference>
<organism evidence="3 4">
    <name type="scientific">Streptomyces massasporeus</name>
    <dbReference type="NCBI Taxonomy" id="67324"/>
    <lineage>
        <taxon>Bacteria</taxon>
        <taxon>Bacillati</taxon>
        <taxon>Actinomycetota</taxon>
        <taxon>Actinomycetes</taxon>
        <taxon>Kitasatosporales</taxon>
        <taxon>Streptomycetaceae</taxon>
        <taxon>Streptomyces</taxon>
    </lineage>
</organism>
<dbReference type="InterPro" id="IPR000468">
    <property type="entry name" value="Barstar"/>
</dbReference>
<name>A0ABW6L7J4_9ACTN</name>
<dbReference type="RefSeq" id="WP_358283474.1">
    <property type="nucleotide sequence ID" value="NZ_JBEYGJ010000016.1"/>
</dbReference>
<sequence>MSNTTWWERYEDDVCVVSTDSSLSVARALPLTGLIYSARMQGQQMRDSDGVFAQFYEALRLPDYFGWSWNALRDCLTDLHWISTKHFLLTIDDADAVLSESAEERKILSRALNDAV</sequence>
<evidence type="ECO:0000259" key="2">
    <source>
        <dbReference type="Pfam" id="PF01337"/>
    </source>
</evidence>
<dbReference type="Gene3D" id="3.30.370.10">
    <property type="entry name" value="Barstar-like"/>
    <property type="match status" value="1"/>
</dbReference>
<dbReference type="EMBL" id="JBIAFP010000001">
    <property type="protein sequence ID" value="MFE9223039.1"/>
    <property type="molecule type" value="Genomic_DNA"/>
</dbReference>
<comment type="similarity">
    <text evidence="1">Belongs to the barstar family.</text>
</comment>
<accession>A0ABW6L7J4</accession>
<gene>
    <name evidence="3" type="ORF">ACFYM3_00085</name>
</gene>